<evidence type="ECO:0000313" key="1">
    <source>
        <dbReference type="EMBL" id="MFD2522036.1"/>
    </source>
</evidence>
<keyword evidence="1" id="KW-0489">Methyltransferase</keyword>
<dbReference type="PANTHER" id="PTHR43861">
    <property type="entry name" value="TRANS-ACONITATE 2-METHYLTRANSFERASE-RELATED"/>
    <property type="match status" value="1"/>
</dbReference>
<dbReference type="GO" id="GO:0032259">
    <property type="term" value="P:methylation"/>
    <property type="evidence" value="ECO:0007669"/>
    <property type="project" value="UniProtKB-KW"/>
</dbReference>
<keyword evidence="1" id="KW-0808">Transferase</keyword>
<dbReference type="SUPFAM" id="SSF53335">
    <property type="entry name" value="S-adenosyl-L-methionine-dependent methyltransferases"/>
    <property type="match status" value="1"/>
</dbReference>
<dbReference type="CDD" id="cd02440">
    <property type="entry name" value="AdoMet_MTases"/>
    <property type="match status" value="1"/>
</dbReference>
<dbReference type="Pfam" id="PF13489">
    <property type="entry name" value="Methyltransf_23"/>
    <property type="match status" value="1"/>
</dbReference>
<dbReference type="Proteomes" id="UP001597510">
    <property type="component" value="Unassembled WGS sequence"/>
</dbReference>
<dbReference type="RefSeq" id="WP_340239820.1">
    <property type="nucleotide sequence ID" value="NZ_JBBEWC010000015.1"/>
</dbReference>
<dbReference type="InterPro" id="IPR029063">
    <property type="entry name" value="SAM-dependent_MTases_sf"/>
</dbReference>
<accession>A0ABW5JBA7</accession>
<dbReference type="EC" id="2.1.1.-" evidence="1"/>
<dbReference type="EMBL" id="JBHULC010000012">
    <property type="protein sequence ID" value="MFD2522036.1"/>
    <property type="molecule type" value="Genomic_DNA"/>
</dbReference>
<proteinExistence type="predicted"/>
<keyword evidence="2" id="KW-1185">Reference proteome</keyword>
<name>A0ABW5JBA7_9BACT</name>
<reference evidence="2" key="1">
    <citation type="journal article" date="2019" name="Int. J. Syst. Evol. Microbiol.">
        <title>The Global Catalogue of Microorganisms (GCM) 10K type strain sequencing project: providing services to taxonomists for standard genome sequencing and annotation.</title>
        <authorList>
            <consortium name="The Broad Institute Genomics Platform"/>
            <consortium name="The Broad Institute Genome Sequencing Center for Infectious Disease"/>
            <person name="Wu L."/>
            <person name="Ma J."/>
        </authorList>
    </citation>
    <scope>NUCLEOTIDE SEQUENCE [LARGE SCALE GENOMIC DNA]</scope>
    <source>
        <strain evidence="2">KCTC 52344</strain>
    </source>
</reference>
<sequence>MDNPKCIVCGNIQNLKFELKHKVYQCASCNLYSSDADFDLTFQSSLEEDSREIGLKKLRLHNFGLIIKALKEKYFKGKQTIKGLEIGCGNGWWLEVCRDNSIDCKGIEPERTFEEYYKQNKLNVTMGFYPNPATDLAEGYDFIIFNDVFEHIPDLNSLLLSIKKDLKKDGLLIINIPMSNGFFYRAATALYYLKIKSFLDRLWQFNFHSPHINYFNPKNLPTYLSNYGFKLRENFRLETLDFSSIKERIMADSKISKAKAYTLSSFLTVLKPVIKNSSADIRVFFFRQ</sequence>
<gene>
    <name evidence="1" type="ORF">ACFSR2_14145</name>
</gene>
<dbReference type="Gene3D" id="3.40.50.150">
    <property type="entry name" value="Vaccinia Virus protein VP39"/>
    <property type="match status" value="1"/>
</dbReference>
<protein>
    <submittedName>
        <fullName evidence="1">Class I SAM-dependent methyltransferase</fullName>
        <ecNumber evidence="1">2.1.1.-</ecNumber>
    </submittedName>
</protein>
<dbReference type="GO" id="GO:0008168">
    <property type="term" value="F:methyltransferase activity"/>
    <property type="evidence" value="ECO:0007669"/>
    <property type="project" value="UniProtKB-KW"/>
</dbReference>
<organism evidence="1 2">
    <name type="scientific">Emticicia soli</name>
    <dbReference type="NCBI Taxonomy" id="2027878"/>
    <lineage>
        <taxon>Bacteria</taxon>
        <taxon>Pseudomonadati</taxon>
        <taxon>Bacteroidota</taxon>
        <taxon>Cytophagia</taxon>
        <taxon>Cytophagales</taxon>
        <taxon>Leadbetterellaceae</taxon>
        <taxon>Emticicia</taxon>
    </lineage>
</organism>
<evidence type="ECO:0000313" key="2">
    <source>
        <dbReference type="Proteomes" id="UP001597510"/>
    </source>
</evidence>
<comment type="caution">
    <text evidence="1">The sequence shown here is derived from an EMBL/GenBank/DDBJ whole genome shotgun (WGS) entry which is preliminary data.</text>
</comment>